<dbReference type="PANTHER" id="PTHR48106:SF2">
    <property type="entry name" value="ZN2+-BINDING DEHYDROGENASE"/>
    <property type="match status" value="1"/>
</dbReference>
<dbReference type="AlphaFoldDB" id="A0A8T0H0I9"/>
<dbReference type="InterPro" id="IPR020843">
    <property type="entry name" value="ER"/>
</dbReference>
<keyword evidence="1" id="KW-0521">NADP</keyword>
<dbReference type="CDD" id="cd05282">
    <property type="entry name" value="ETR_like"/>
    <property type="match status" value="1"/>
</dbReference>
<evidence type="ECO:0000313" key="4">
    <source>
        <dbReference type="EMBL" id="KAG0565416.1"/>
    </source>
</evidence>
<dbReference type="InterPro" id="IPR036291">
    <property type="entry name" value="NAD(P)-bd_dom_sf"/>
</dbReference>
<dbReference type="InterPro" id="IPR011032">
    <property type="entry name" value="GroES-like_sf"/>
</dbReference>
<feature type="domain" description="Enoyl reductase (ER)" evidence="3">
    <location>
        <begin position="17"/>
        <end position="328"/>
    </location>
</feature>
<dbReference type="GO" id="GO:0016651">
    <property type="term" value="F:oxidoreductase activity, acting on NAD(P)H"/>
    <property type="evidence" value="ECO:0007669"/>
    <property type="project" value="TreeGrafter"/>
</dbReference>
<reference evidence="4" key="1">
    <citation type="submission" date="2020-06" db="EMBL/GenBank/DDBJ databases">
        <title>WGS assembly of Ceratodon purpureus strain R40.</title>
        <authorList>
            <person name="Carey S.B."/>
            <person name="Jenkins J."/>
            <person name="Shu S."/>
            <person name="Lovell J.T."/>
            <person name="Sreedasyam A."/>
            <person name="Maumus F."/>
            <person name="Tiley G.P."/>
            <person name="Fernandez-Pozo N."/>
            <person name="Barry K."/>
            <person name="Chen C."/>
            <person name="Wang M."/>
            <person name="Lipzen A."/>
            <person name="Daum C."/>
            <person name="Saski C.A."/>
            <person name="Payton A.C."/>
            <person name="Mcbreen J.C."/>
            <person name="Conrad R.E."/>
            <person name="Kollar L.M."/>
            <person name="Olsson S."/>
            <person name="Huttunen S."/>
            <person name="Landis J.B."/>
            <person name="Wickett N.J."/>
            <person name="Johnson M.G."/>
            <person name="Rensing S.A."/>
            <person name="Grimwood J."/>
            <person name="Schmutz J."/>
            <person name="Mcdaniel S.F."/>
        </authorList>
    </citation>
    <scope>NUCLEOTIDE SEQUENCE</scope>
    <source>
        <strain evidence="4">R40</strain>
    </source>
</reference>
<organism evidence="4 5">
    <name type="scientific">Ceratodon purpureus</name>
    <name type="common">Fire moss</name>
    <name type="synonym">Dicranum purpureum</name>
    <dbReference type="NCBI Taxonomy" id="3225"/>
    <lineage>
        <taxon>Eukaryota</taxon>
        <taxon>Viridiplantae</taxon>
        <taxon>Streptophyta</taxon>
        <taxon>Embryophyta</taxon>
        <taxon>Bryophyta</taxon>
        <taxon>Bryophytina</taxon>
        <taxon>Bryopsida</taxon>
        <taxon>Dicranidae</taxon>
        <taxon>Pseudoditrichales</taxon>
        <taxon>Ditrichaceae</taxon>
        <taxon>Ceratodon</taxon>
    </lineage>
</organism>
<dbReference type="Gene3D" id="3.40.50.720">
    <property type="entry name" value="NAD(P)-binding Rossmann-like Domain"/>
    <property type="match status" value="1"/>
</dbReference>
<dbReference type="SUPFAM" id="SSF51735">
    <property type="entry name" value="NAD(P)-binding Rossmann-fold domains"/>
    <property type="match status" value="1"/>
</dbReference>
<dbReference type="Proteomes" id="UP000822688">
    <property type="component" value="Chromosome 8"/>
</dbReference>
<dbReference type="SUPFAM" id="SSF50129">
    <property type="entry name" value="GroES-like"/>
    <property type="match status" value="1"/>
</dbReference>
<dbReference type="Pfam" id="PF08240">
    <property type="entry name" value="ADH_N"/>
    <property type="match status" value="1"/>
</dbReference>
<dbReference type="GO" id="GO:0070402">
    <property type="term" value="F:NADPH binding"/>
    <property type="evidence" value="ECO:0007669"/>
    <property type="project" value="TreeGrafter"/>
</dbReference>
<evidence type="ECO:0000256" key="1">
    <source>
        <dbReference type="ARBA" id="ARBA00022857"/>
    </source>
</evidence>
<name>A0A8T0H0I9_CERPU</name>
<evidence type="ECO:0000256" key="2">
    <source>
        <dbReference type="ARBA" id="ARBA00023002"/>
    </source>
</evidence>
<dbReference type="PANTHER" id="PTHR48106">
    <property type="entry name" value="QUINONE OXIDOREDUCTASE PIG3-RELATED"/>
    <property type="match status" value="1"/>
</dbReference>
<proteinExistence type="predicted"/>
<gene>
    <name evidence="4" type="ORF">KC19_8G188700</name>
</gene>
<comment type="caution">
    <text evidence="4">The sequence shown here is derived from an EMBL/GenBank/DDBJ whole genome shotgun (WGS) entry which is preliminary data.</text>
</comment>
<dbReference type="EMBL" id="CM026429">
    <property type="protein sequence ID" value="KAG0565416.1"/>
    <property type="molecule type" value="Genomic_DNA"/>
</dbReference>
<dbReference type="SMART" id="SM00829">
    <property type="entry name" value="PKS_ER"/>
    <property type="match status" value="1"/>
</dbReference>
<dbReference type="InterPro" id="IPR013154">
    <property type="entry name" value="ADH-like_N"/>
</dbReference>
<dbReference type="Pfam" id="PF00107">
    <property type="entry name" value="ADH_zinc_N"/>
    <property type="match status" value="1"/>
</dbReference>
<evidence type="ECO:0000259" key="3">
    <source>
        <dbReference type="SMART" id="SM00829"/>
    </source>
</evidence>
<sequence>MMRAVAIEKFDEKDPDGSLKLITKPIPKAEPGQVVVHVTLRPVNPTDLVGIRTGRVSKGQVGPATPGSEGFGIVHAVGEGVSMVKPGQRVVPFFTESRLKGEGSWQEYVSVREEMVFPVPDTISDAAAAQFVINPWTVYGMLSDLEVPKGEYVLQTAAGSVLGRQVIQLAKHWGIKTINVVRRAEQKQELLALGADEVICSSDEDVVARVKVITGRKLAWGALDAVGGEMTKKVGASVRWGGQVFVYGVLSSFDASIAITDLFRGVRLSGWILYNQGPEIRKRYVAEVAKLLEEKVIVPLDGDRYDLADFKAAIAKTEQVARGGKVTLSSSSSRL</sequence>
<dbReference type="Gene3D" id="3.90.180.10">
    <property type="entry name" value="Medium-chain alcohol dehydrogenases, catalytic domain"/>
    <property type="match status" value="1"/>
</dbReference>
<dbReference type="InterPro" id="IPR013149">
    <property type="entry name" value="ADH-like_C"/>
</dbReference>
<keyword evidence="5" id="KW-1185">Reference proteome</keyword>
<accession>A0A8T0H0I9</accession>
<protein>
    <recommendedName>
        <fullName evidence="3">Enoyl reductase (ER) domain-containing protein</fullName>
    </recommendedName>
</protein>
<evidence type="ECO:0000313" key="5">
    <source>
        <dbReference type="Proteomes" id="UP000822688"/>
    </source>
</evidence>
<keyword evidence="2" id="KW-0560">Oxidoreductase</keyword>